<dbReference type="Pfam" id="PF01850">
    <property type="entry name" value="PIN"/>
    <property type="match status" value="1"/>
</dbReference>
<proteinExistence type="predicted"/>
<dbReference type="Gene3D" id="3.40.50.1010">
    <property type="entry name" value="5'-nuclease"/>
    <property type="match status" value="1"/>
</dbReference>
<keyword evidence="3" id="KW-1185">Reference proteome</keyword>
<evidence type="ECO:0000313" key="3">
    <source>
        <dbReference type="Proteomes" id="UP000266327"/>
    </source>
</evidence>
<dbReference type="InterPro" id="IPR002716">
    <property type="entry name" value="PIN_dom"/>
</dbReference>
<feature type="domain" description="PIN" evidence="1">
    <location>
        <begin position="2"/>
        <end position="117"/>
    </location>
</feature>
<dbReference type="Proteomes" id="UP000266327">
    <property type="component" value="Unassembled WGS sequence"/>
</dbReference>
<dbReference type="OrthoDB" id="32974at2"/>
<dbReference type="InterPro" id="IPR029060">
    <property type="entry name" value="PIN-like_dom_sf"/>
</dbReference>
<organism evidence="2 3">
    <name type="scientific">Noviherbaspirillum sedimenti</name>
    <dbReference type="NCBI Taxonomy" id="2320865"/>
    <lineage>
        <taxon>Bacteria</taxon>
        <taxon>Pseudomonadati</taxon>
        <taxon>Pseudomonadota</taxon>
        <taxon>Betaproteobacteria</taxon>
        <taxon>Burkholderiales</taxon>
        <taxon>Oxalobacteraceae</taxon>
        <taxon>Noviherbaspirillum</taxon>
    </lineage>
</organism>
<gene>
    <name evidence="2" type="ORF">D3878_12385</name>
</gene>
<dbReference type="RefSeq" id="WP_119785776.1">
    <property type="nucleotide sequence ID" value="NZ_QYUQ01000002.1"/>
</dbReference>
<dbReference type="PANTHER" id="PTHR39664:SF2">
    <property type="entry name" value="NUCLEIC ACID-BINDING PROTEIN, CONTAINING PIN DOMAIN-RELATED"/>
    <property type="match status" value="1"/>
</dbReference>
<dbReference type="CDD" id="cd18683">
    <property type="entry name" value="PIN_VapC-like"/>
    <property type="match status" value="1"/>
</dbReference>
<evidence type="ECO:0000313" key="2">
    <source>
        <dbReference type="EMBL" id="RJG02274.1"/>
    </source>
</evidence>
<name>A0A3A3G351_9BURK</name>
<accession>A0A3A3G351</accession>
<dbReference type="AlphaFoldDB" id="A0A3A3G351"/>
<comment type="caution">
    <text evidence="2">The sequence shown here is derived from an EMBL/GenBank/DDBJ whole genome shotgun (WGS) entry which is preliminary data.</text>
</comment>
<dbReference type="SUPFAM" id="SSF88723">
    <property type="entry name" value="PIN domain-like"/>
    <property type="match status" value="1"/>
</dbReference>
<reference evidence="3" key="1">
    <citation type="submission" date="2018-09" db="EMBL/GenBank/DDBJ databases">
        <authorList>
            <person name="Zhu H."/>
        </authorList>
    </citation>
    <scope>NUCLEOTIDE SEQUENCE [LARGE SCALE GENOMIC DNA]</scope>
    <source>
        <strain evidence="3">K1S02-23</strain>
    </source>
</reference>
<sequence>MIALDTNILARYLLNDSPAQADIAEKLLHGSEACTAPITVFLELVWVLECCDCERAEIAKSIRLLCGLENFKPQNLDALAYTLHWYEGGMDFGDALHLAMSAKETGFKTFDKAFVKCARTLETHPIVELP</sequence>
<dbReference type="PANTHER" id="PTHR39664">
    <property type="match status" value="1"/>
</dbReference>
<dbReference type="EMBL" id="QYUQ01000002">
    <property type="protein sequence ID" value="RJG02274.1"/>
    <property type="molecule type" value="Genomic_DNA"/>
</dbReference>
<protein>
    <submittedName>
        <fullName evidence="2">Type II toxin-antitoxin system VapC family toxin</fullName>
    </submittedName>
</protein>
<evidence type="ECO:0000259" key="1">
    <source>
        <dbReference type="Pfam" id="PF01850"/>
    </source>
</evidence>